<feature type="transmembrane region" description="Helical" evidence="6">
    <location>
        <begin position="331"/>
        <end position="351"/>
    </location>
</feature>
<evidence type="ECO:0000259" key="7">
    <source>
        <dbReference type="PROSITE" id="PS50850"/>
    </source>
</evidence>
<feature type="transmembrane region" description="Helical" evidence="6">
    <location>
        <begin position="51"/>
        <end position="75"/>
    </location>
</feature>
<dbReference type="Gene3D" id="1.20.1250.20">
    <property type="entry name" value="MFS general substrate transporter like domains"/>
    <property type="match status" value="2"/>
</dbReference>
<keyword evidence="4 6" id="KW-1133">Transmembrane helix</keyword>
<feature type="transmembrane region" description="Helical" evidence="6">
    <location>
        <begin position="175"/>
        <end position="195"/>
    </location>
</feature>
<protein>
    <submittedName>
        <fullName evidence="8">MFS transporter</fullName>
    </submittedName>
</protein>
<dbReference type="CDD" id="cd17319">
    <property type="entry name" value="MFS_ExuT_GudP_like"/>
    <property type="match status" value="1"/>
</dbReference>
<evidence type="ECO:0000256" key="3">
    <source>
        <dbReference type="ARBA" id="ARBA00022692"/>
    </source>
</evidence>
<accession>A0ABW9BIC5</accession>
<dbReference type="PROSITE" id="PS50850">
    <property type="entry name" value="MFS"/>
    <property type="match status" value="1"/>
</dbReference>
<evidence type="ECO:0000256" key="6">
    <source>
        <dbReference type="SAM" id="Phobius"/>
    </source>
</evidence>
<feature type="transmembrane region" description="Helical" evidence="6">
    <location>
        <begin position="140"/>
        <end position="163"/>
    </location>
</feature>
<dbReference type="RefSeq" id="WP_408263438.1">
    <property type="nucleotide sequence ID" value="NZ_JAQQCK010000012.1"/>
</dbReference>
<keyword evidence="3 6" id="KW-0812">Transmembrane</keyword>
<feature type="domain" description="Major facilitator superfamily (MFS) profile" evidence="7">
    <location>
        <begin position="16"/>
        <end position="419"/>
    </location>
</feature>
<feature type="transmembrane region" description="Helical" evidence="6">
    <location>
        <begin position="239"/>
        <end position="260"/>
    </location>
</feature>
<dbReference type="InterPro" id="IPR020846">
    <property type="entry name" value="MFS_dom"/>
</dbReference>
<comment type="caution">
    <text evidence="8">The sequence shown here is derived from an EMBL/GenBank/DDBJ whole genome shotgun (WGS) entry which is preliminary data.</text>
</comment>
<evidence type="ECO:0000256" key="4">
    <source>
        <dbReference type="ARBA" id="ARBA00022989"/>
    </source>
</evidence>
<feature type="transmembrane region" description="Helical" evidence="6">
    <location>
        <begin position="16"/>
        <end position="39"/>
    </location>
</feature>
<dbReference type="SUPFAM" id="SSF103473">
    <property type="entry name" value="MFS general substrate transporter"/>
    <property type="match status" value="1"/>
</dbReference>
<keyword evidence="5 6" id="KW-0472">Membrane</keyword>
<gene>
    <name evidence="8" type="ORF">PQR03_16635</name>
</gene>
<evidence type="ECO:0000256" key="5">
    <source>
        <dbReference type="ARBA" id="ARBA00023136"/>
    </source>
</evidence>
<evidence type="ECO:0000313" key="8">
    <source>
        <dbReference type="EMBL" id="MFM0239757.1"/>
    </source>
</evidence>
<feature type="transmembrane region" description="Helical" evidence="6">
    <location>
        <begin position="306"/>
        <end position="325"/>
    </location>
</feature>
<proteinExistence type="predicted"/>
<evidence type="ECO:0000313" key="9">
    <source>
        <dbReference type="Proteomes" id="UP001629274"/>
    </source>
</evidence>
<dbReference type="PANTHER" id="PTHR43791:SF36">
    <property type="entry name" value="TRANSPORTER, PUTATIVE (AFU_ORTHOLOGUE AFUA_6G08340)-RELATED"/>
    <property type="match status" value="1"/>
</dbReference>
<keyword evidence="9" id="KW-1185">Reference proteome</keyword>
<feature type="transmembrane region" description="Helical" evidence="6">
    <location>
        <begin position="272"/>
        <end position="294"/>
    </location>
</feature>
<name>A0ABW9BIC5_9BURK</name>
<sequence>MESLSAAGRRLIDRKILLVFCLGNFISFVDRINVSYAALEMNREIGLTPELFGFGAGLFFIAYAGLEIPSSYFLVRLGGPKWFARIMISWGICSAAMGLATGHVSFSVLRFIVGACEAGFAPGAYYYFARWYPASQLGRVYSRWILASIIASIVAGPLAAVLLNVNAFGLSGWRWMFFAEGIPAVGLGLYILKFLPRDPASAQWLAPGDRRVLLQLAEVRDGHGVALRTFWTAFLSLRVWIYAVCFFVYLCFGFGYTLWLPQVVKSLFAGSSSVFISLMSTVPWLCAAAGTLLLGWSSDRLADRRWHLAGAALWAGTFLLVGISTKGMATFIMLCLVGFALNAFIAVFVSVPTAELKGVGAASGLSIINAVGGIGGFMGPYAFGALRQATGSFYDGMLFFGCMAIIAGLIPVVFKGAFPSFGAGRKAGSVGAIAVGELDSP</sequence>
<dbReference type="InterPro" id="IPR011701">
    <property type="entry name" value="MFS"/>
</dbReference>
<organism evidence="8 9">
    <name type="scientific">Paraburkholderia phytofirmans</name>
    <dbReference type="NCBI Taxonomy" id="261302"/>
    <lineage>
        <taxon>Bacteria</taxon>
        <taxon>Pseudomonadati</taxon>
        <taxon>Pseudomonadota</taxon>
        <taxon>Betaproteobacteria</taxon>
        <taxon>Burkholderiales</taxon>
        <taxon>Burkholderiaceae</taxon>
        <taxon>Paraburkholderia</taxon>
    </lineage>
</organism>
<dbReference type="PANTHER" id="PTHR43791">
    <property type="entry name" value="PERMEASE-RELATED"/>
    <property type="match status" value="1"/>
</dbReference>
<keyword evidence="2" id="KW-0813">Transport</keyword>
<dbReference type="EMBL" id="JAQQDR010000005">
    <property type="protein sequence ID" value="MFM0239757.1"/>
    <property type="molecule type" value="Genomic_DNA"/>
</dbReference>
<dbReference type="InterPro" id="IPR036259">
    <property type="entry name" value="MFS_trans_sf"/>
</dbReference>
<evidence type="ECO:0000256" key="1">
    <source>
        <dbReference type="ARBA" id="ARBA00004141"/>
    </source>
</evidence>
<evidence type="ECO:0000256" key="2">
    <source>
        <dbReference type="ARBA" id="ARBA00022448"/>
    </source>
</evidence>
<feature type="transmembrane region" description="Helical" evidence="6">
    <location>
        <begin position="108"/>
        <end position="128"/>
    </location>
</feature>
<feature type="transmembrane region" description="Helical" evidence="6">
    <location>
        <begin position="398"/>
        <end position="418"/>
    </location>
</feature>
<dbReference type="Proteomes" id="UP001629274">
    <property type="component" value="Unassembled WGS sequence"/>
</dbReference>
<dbReference type="Pfam" id="PF07690">
    <property type="entry name" value="MFS_1"/>
    <property type="match status" value="1"/>
</dbReference>
<feature type="transmembrane region" description="Helical" evidence="6">
    <location>
        <begin position="358"/>
        <end position="378"/>
    </location>
</feature>
<feature type="transmembrane region" description="Helical" evidence="6">
    <location>
        <begin position="82"/>
        <end position="102"/>
    </location>
</feature>
<comment type="subcellular location">
    <subcellularLocation>
        <location evidence="1">Membrane</location>
        <topology evidence="1">Multi-pass membrane protein</topology>
    </subcellularLocation>
</comment>
<reference evidence="8 9" key="1">
    <citation type="journal article" date="2024" name="Chem. Sci.">
        <title>Discovery of megapolipeptins by genome mining of a Burkholderiales bacteria collection.</title>
        <authorList>
            <person name="Paulo B.S."/>
            <person name="Recchia M.J.J."/>
            <person name="Lee S."/>
            <person name="Fergusson C.H."/>
            <person name="Romanowski S.B."/>
            <person name="Hernandez A."/>
            <person name="Krull N."/>
            <person name="Liu D.Y."/>
            <person name="Cavanagh H."/>
            <person name="Bos A."/>
            <person name="Gray C.A."/>
            <person name="Murphy B.T."/>
            <person name="Linington R.G."/>
            <person name="Eustaquio A.S."/>
        </authorList>
    </citation>
    <scope>NUCLEOTIDE SEQUENCE [LARGE SCALE GENOMIC DNA]</scope>
    <source>
        <strain evidence="8 9">RL17-351-BIE-A</strain>
    </source>
</reference>